<dbReference type="EMBL" id="CAXAMN010004036">
    <property type="protein sequence ID" value="CAK9007396.1"/>
    <property type="molecule type" value="Genomic_DNA"/>
</dbReference>
<reference evidence="1 2" key="1">
    <citation type="submission" date="2024-02" db="EMBL/GenBank/DDBJ databases">
        <authorList>
            <person name="Chen Y."/>
            <person name="Shah S."/>
            <person name="Dougan E. K."/>
            <person name="Thang M."/>
            <person name="Chan C."/>
        </authorList>
    </citation>
    <scope>NUCLEOTIDE SEQUENCE [LARGE SCALE GENOMIC DNA]</scope>
</reference>
<name>A0ABP0IZ61_9DINO</name>
<evidence type="ECO:0000313" key="1">
    <source>
        <dbReference type="EMBL" id="CAK9007396.1"/>
    </source>
</evidence>
<gene>
    <name evidence="1" type="ORF">CCMP2556_LOCUS8821</name>
</gene>
<comment type="caution">
    <text evidence="1">The sequence shown here is derived from an EMBL/GenBank/DDBJ whole genome shotgun (WGS) entry which is preliminary data.</text>
</comment>
<dbReference type="Proteomes" id="UP001642484">
    <property type="component" value="Unassembled WGS sequence"/>
</dbReference>
<protein>
    <submittedName>
        <fullName evidence="1">Uncharacterized protein</fullName>
    </submittedName>
</protein>
<sequence length="216" mass="23921">MMVMMASVSAVRFEKAEGPSMCGRKLRVKEVEEAMGHRDNHDEVKNKHGSISGSGTKTLTQWTSSVLYVHYQCYVKAGLLKPQYFVRSHSYSVGCEKALLTKTTTYTKLKSDLIKDYGIKKCRNEEDYEDLEADSTAPIPVLDGKSQNQMVNNMFAAMDRGESPFKEDAGDGLPVGAATKRFQGGAVVTVEEHSGKIHKHVMGGVRKFGFSVFIVK</sequence>
<accession>A0ABP0IZ61</accession>
<evidence type="ECO:0000313" key="2">
    <source>
        <dbReference type="Proteomes" id="UP001642484"/>
    </source>
</evidence>
<keyword evidence="2" id="KW-1185">Reference proteome</keyword>
<proteinExistence type="predicted"/>
<organism evidence="1 2">
    <name type="scientific">Durusdinium trenchii</name>
    <dbReference type="NCBI Taxonomy" id="1381693"/>
    <lineage>
        <taxon>Eukaryota</taxon>
        <taxon>Sar</taxon>
        <taxon>Alveolata</taxon>
        <taxon>Dinophyceae</taxon>
        <taxon>Suessiales</taxon>
        <taxon>Symbiodiniaceae</taxon>
        <taxon>Durusdinium</taxon>
    </lineage>
</organism>